<organism evidence="1 2">
    <name type="scientific">Candidatus Dojkabacteria bacterium</name>
    <dbReference type="NCBI Taxonomy" id="2099670"/>
    <lineage>
        <taxon>Bacteria</taxon>
        <taxon>Candidatus Dojkabacteria</taxon>
    </lineage>
</organism>
<accession>A0A955L361</accession>
<dbReference type="Proteomes" id="UP000782843">
    <property type="component" value="Unassembled WGS sequence"/>
</dbReference>
<dbReference type="AlphaFoldDB" id="A0A955L361"/>
<evidence type="ECO:0000313" key="1">
    <source>
        <dbReference type="EMBL" id="MCA9381871.1"/>
    </source>
</evidence>
<name>A0A955L361_9BACT</name>
<dbReference type="EMBL" id="JAGQLG010000017">
    <property type="protein sequence ID" value="MCA9381871.1"/>
    <property type="molecule type" value="Genomic_DNA"/>
</dbReference>
<protein>
    <submittedName>
        <fullName evidence="1">Uncharacterized protein</fullName>
    </submittedName>
</protein>
<comment type="caution">
    <text evidence="1">The sequence shown here is derived from an EMBL/GenBank/DDBJ whole genome shotgun (WGS) entry which is preliminary data.</text>
</comment>
<reference evidence="1" key="2">
    <citation type="journal article" date="2021" name="Microbiome">
        <title>Successional dynamics and alternative stable states in a saline activated sludge microbial community over 9 years.</title>
        <authorList>
            <person name="Wang Y."/>
            <person name="Ye J."/>
            <person name="Ju F."/>
            <person name="Liu L."/>
            <person name="Boyd J.A."/>
            <person name="Deng Y."/>
            <person name="Parks D.H."/>
            <person name="Jiang X."/>
            <person name="Yin X."/>
            <person name="Woodcroft B.J."/>
            <person name="Tyson G.W."/>
            <person name="Hugenholtz P."/>
            <person name="Polz M.F."/>
            <person name="Zhang T."/>
        </authorList>
    </citation>
    <scope>NUCLEOTIDE SEQUENCE</scope>
    <source>
        <strain evidence="1">HKST-UBA10</strain>
    </source>
</reference>
<proteinExistence type="predicted"/>
<reference evidence="1" key="1">
    <citation type="submission" date="2020-04" db="EMBL/GenBank/DDBJ databases">
        <authorList>
            <person name="Zhang T."/>
        </authorList>
    </citation>
    <scope>NUCLEOTIDE SEQUENCE</scope>
    <source>
        <strain evidence="1">HKST-UBA10</strain>
    </source>
</reference>
<gene>
    <name evidence="1" type="ORF">KC660_00490</name>
</gene>
<evidence type="ECO:0000313" key="2">
    <source>
        <dbReference type="Proteomes" id="UP000782843"/>
    </source>
</evidence>
<sequence length="135" mass="14889">MSLRFSIETGTVEASGLDATDGVERNRVIINDDRLSTLRRFAYPLAGCVLAPGDKVTYMTVTGIDNNGIEMGTRVFGIDGTTCNTCPLIDACFHNYAIKTYELGESSEWREPGARVSPEVRIRVKNLSRLADNIR</sequence>